<feature type="compositionally biased region" description="Pro residues" evidence="2">
    <location>
        <begin position="587"/>
        <end position="599"/>
    </location>
</feature>
<reference evidence="4" key="1">
    <citation type="submission" date="2021-01" db="EMBL/GenBank/DDBJ databases">
        <authorList>
            <person name="Corre E."/>
            <person name="Pelletier E."/>
            <person name="Niang G."/>
            <person name="Scheremetjew M."/>
            <person name="Finn R."/>
            <person name="Kale V."/>
            <person name="Holt S."/>
            <person name="Cochrane G."/>
            <person name="Meng A."/>
            <person name="Brown T."/>
            <person name="Cohen L."/>
        </authorList>
    </citation>
    <scope>NUCLEOTIDE SEQUENCE</scope>
    <source>
        <strain evidence="4">CCMP1897</strain>
    </source>
</reference>
<feature type="domain" description="Protein kinase" evidence="3">
    <location>
        <begin position="217"/>
        <end position="544"/>
    </location>
</feature>
<evidence type="ECO:0000259" key="3">
    <source>
        <dbReference type="PROSITE" id="PS50011"/>
    </source>
</evidence>
<dbReference type="AlphaFoldDB" id="A0A7S3UDW8"/>
<accession>A0A7S3UDW8</accession>
<sequence length="766" mass="85056">MAINARFTRLRSATWRGEGSRTKNRRVTRMASASTDAMQRQMRAMRQQVEDDDQLSTLMRGLRGQNIDDRDFAEENVRMQLVEIDSSYEGDALPLVYDPDQIAAYWSKRPVAVMTRVLQLMSIAGGFFSSIIVDLITGNIEKNDVLRARQIREIVTSLGPAYIKLGQALSIRPDILSPAAMNELQQLCDKVPSYDNEIAMELLRQELGKDWQEIYSELSPKPVAAASLGQVYKGRLRSTGEAVAVKVQRPYVLETVSVDLYVMRRIGFALRKVPQITTDVVGLLDEWATRFFEELDYVNEGKNGTKFAEQMAEDLPQIVVPKTYSEYTSRKVLTTSWLEGEKLSQSTADDVGDLVNIGVICYLKQLLDTGFFHADPHPGNLIRTPDGRLAILDFGLMTQVSNDIKYGMIEAISHLIHRDYEAIVQDFVTLEFIPEGVDLSPILPVLAKVFDQALEGGGAKNINFQELAADLAQITFDYPFRIPPYFALIIRAIGVLEGIALVGNPDFALVDEAYPYLAKRLLTDNSPRLRKALKYMVYGRGTVFDADRLIDLLEAFETFSANAESSKSVGKHKDKVESDRTSSNSPFRPPLPPFGFPTPPALPAPSPARAFLGTSNRASLAGTNSNAESREALKFIFSSEGEFFREFLVDEIVRGIDAVSRLQANSTAKTLGLENMYIPVLLPGAVKRALPVGPEVSEEDKLVVENVSKILAFLASGKNGHLDTASVVSELMPVLPELATELLPEVSSRLVSRTAARTIRDIYVRE</sequence>
<dbReference type="GO" id="GO:0004672">
    <property type="term" value="F:protein kinase activity"/>
    <property type="evidence" value="ECO:0007669"/>
    <property type="project" value="InterPro"/>
</dbReference>
<comment type="similarity">
    <text evidence="1">Belongs to the protein kinase superfamily. ADCK protein kinase family.</text>
</comment>
<dbReference type="EMBL" id="HBIS01003114">
    <property type="protein sequence ID" value="CAE0608978.1"/>
    <property type="molecule type" value="Transcribed_RNA"/>
</dbReference>
<dbReference type="InterPro" id="IPR050154">
    <property type="entry name" value="UbiB_kinase"/>
</dbReference>
<dbReference type="CDD" id="cd05121">
    <property type="entry name" value="ABC1_ADCK3-like"/>
    <property type="match status" value="1"/>
</dbReference>
<evidence type="ECO:0000256" key="2">
    <source>
        <dbReference type="SAM" id="MobiDB-lite"/>
    </source>
</evidence>
<dbReference type="PANTHER" id="PTHR10566:SF117">
    <property type="entry name" value="UNUSUAL PROTEIN KINASE-RELATED"/>
    <property type="match status" value="1"/>
</dbReference>
<dbReference type="SUPFAM" id="SSF56112">
    <property type="entry name" value="Protein kinase-like (PK-like)"/>
    <property type="match status" value="1"/>
</dbReference>
<evidence type="ECO:0000313" key="4">
    <source>
        <dbReference type="EMBL" id="CAE0608978.1"/>
    </source>
</evidence>
<protein>
    <recommendedName>
        <fullName evidence="3">Protein kinase domain-containing protein</fullName>
    </recommendedName>
</protein>
<dbReference type="InterPro" id="IPR000719">
    <property type="entry name" value="Prot_kinase_dom"/>
</dbReference>
<dbReference type="InterPro" id="IPR011009">
    <property type="entry name" value="Kinase-like_dom_sf"/>
</dbReference>
<dbReference type="GO" id="GO:0009507">
    <property type="term" value="C:chloroplast"/>
    <property type="evidence" value="ECO:0007669"/>
    <property type="project" value="TreeGrafter"/>
</dbReference>
<dbReference type="InterPro" id="IPR004147">
    <property type="entry name" value="ABC1_dom"/>
</dbReference>
<gene>
    <name evidence="4" type="ORF">PSAL00342_LOCUS2797</name>
</gene>
<evidence type="ECO:0000256" key="1">
    <source>
        <dbReference type="ARBA" id="ARBA00009670"/>
    </source>
</evidence>
<proteinExistence type="inferred from homology"/>
<dbReference type="PROSITE" id="PS50011">
    <property type="entry name" value="PROTEIN_KINASE_DOM"/>
    <property type="match status" value="1"/>
</dbReference>
<organism evidence="4">
    <name type="scientific">Picocystis salinarum</name>
    <dbReference type="NCBI Taxonomy" id="88271"/>
    <lineage>
        <taxon>Eukaryota</taxon>
        <taxon>Viridiplantae</taxon>
        <taxon>Chlorophyta</taxon>
        <taxon>Picocystophyceae</taxon>
        <taxon>Picocystales</taxon>
        <taxon>Picocystaceae</taxon>
        <taxon>Picocystis</taxon>
    </lineage>
</organism>
<dbReference type="GO" id="GO:0005524">
    <property type="term" value="F:ATP binding"/>
    <property type="evidence" value="ECO:0007669"/>
    <property type="project" value="InterPro"/>
</dbReference>
<feature type="region of interest" description="Disordered" evidence="2">
    <location>
        <begin position="567"/>
        <end position="599"/>
    </location>
</feature>
<name>A0A7S3UDW8_9CHLO</name>
<dbReference type="Pfam" id="PF03109">
    <property type="entry name" value="ABC1"/>
    <property type="match status" value="1"/>
</dbReference>
<dbReference type="PANTHER" id="PTHR10566">
    <property type="entry name" value="CHAPERONE-ACTIVITY OF BC1 COMPLEX CABC1 -RELATED"/>
    <property type="match status" value="1"/>
</dbReference>